<dbReference type="PROSITE" id="PS50888">
    <property type="entry name" value="BHLH"/>
    <property type="match status" value="1"/>
</dbReference>
<evidence type="ECO:0000313" key="6">
    <source>
        <dbReference type="EMBL" id="KAF8727928.1"/>
    </source>
</evidence>
<keyword evidence="2" id="KW-0805">Transcription regulation</keyword>
<evidence type="ECO:0000256" key="3">
    <source>
        <dbReference type="ARBA" id="ARBA00023163"/>
    </source>
</evidence>
<dbReference type="GO" id="GO:0003700">
    <property type="term" value="F:DNA-binding transcription factor activity"/>
    <property type="evidence" value="ECO:0007669"/>
    <property type="project" value="InterPro"/>
</dbReference>
<gene>
    <name evidence="6" type="ORF">HU200_018496</name>
</gene>
<dbReference type="PANTHER" id="PTHR46772:SF15">
    <property type="entry name" value="TRANSCRIPTION FACTOR BHLH95"/>
    <property type="match status" value="1"/>
</dbReference>
<dbReference type="GO" id="GO:0046983">
    <property type="term" value="F:protein dimerization activity"/>
    <property type="evidence" value="ECO:0007669"/>
    <property type="project" value="InterPro"/>
</dbReference>
<proteinExistence type="inferred from homology"/>
<comment type="caution">
    <text evidence="6">The sequence shown here is derived from an EMBL/GenBank/DDBJ whole genome shotgun (WGS) entry which is preliminary data.</text>
</comment>
<dbReference type="GO" id="GO:0009960">
    <property type="term" value="P:endosperm development"/>
    <property type="evidence" value="ECO:0007669"/>
    <property type="project" value="InterPro"/>
</dbReference>
<dbReference type="Gene3D" id="4.10.280.10">
    <property type="entry name" value="Helix-loop-helix DNA-binding domain"/>
    <property type="match status" value="1"/>
</dbReference>
<reference evidence="6" key="1">
    <citation type="submission" date="2020-07" db="EMBL/GenBank/DDBJ databases">
        <title>Genome sequence and genetic diversity analysis of an under-domesticated orphan crop, white fonio (Digitaria exilis).</title>
        <authorList>
            <person name="Bennetzen J.L."/>
            <person name="Chen S."/>
            <person name="Ma X."/>
            <person name="Wang X."/>
            <person name="Yssel A.E.J."/>
            <person name="Chaluvadi S.R."/>
            <person name="Johnson M."/>
            <person name="Gangashetty P."/>
            <person name="Hamidou F."/>
            <person name="Sanogo M.D."/>
            <person name="Zwaenepoel A."/>
            <person name="Wallace J."/>
            <person name="Van De Peer Y."/>
            <person name="Van Deynze A."/>
        </authorList>
    </citation>
    <scope>NUCLEOTIDE SEQUENCE</scope>
    <source>
        <tissue evidence="6">Leaves</tissue>
    </source>
</reference>
<dbReference type="SMART" id="SM00353">
    <property type="entry name" value="HLH"/>
    <property type="match status" value="1"/>
</dbReference>
<dbReference type="SUPFAM" id="SSF47459">
    <property type="entry name" value="HLH, helix-loop-helix DNA-binding domain"/>
    <property type="match status" value="1"/>
</dbReference>
<dbReference type="PANTHER" id="PTHR46772">
    <property type="entry name" value="BHLH DOMAIN-CONTAINING PROTEIN"/>
    <property type="match status" value="1"/>
</dbReference>
<dbReference type="InterPro" id="IPR044278">
    <property type="entry name" value="BHLH95-like"/>
</dbReference>
<feature type="region of interest" description="Disordered" evidence="4">
    <location>
        <begin position="667"/>
        <end position="696"/>
    </location>
</feature>
<dbReference type="AlphaFoldDB" id="A0A835F3Z4"/>
<feature type="region of interest" description="Disordered" evidence="4">
    <location>
        <begin position="43"/>
        <end position="65"/>
    </location>
</feature>
<dbReference type="CDD" id="cd11393">
    <property type="entry name" value="bHLH_AtbHLH_like"/>
    <property type="match status" value="1"/>
</dbReference>
<evidence type="ECO:0000256" key="1">
    <source>
        <dbReference type="ARBA" id="ARBA00005510"/>
    </source>
</evidence>
<dbReference type="Pfam" id="PF00010">
    <property type="entry name" value="HLH"/>
    <property type="match status" value="1"/>
</dbReference>
<dbReference type="InterPro" id="IPR011598">
    <property type="entry name" value="bHLH_dom"/>
</dbReference>
<dbReference type="EMBL" id="JACEFO010001629">
    <property type="protein sequence ID" value="KAF8727928.1"/>
    <property type="molecule type" value="Genomic_DNA"/>
</dbReference>
<protein>
    <recommendedName>
        <fullName evidence="5">BHLH domain-containing protein</fullName>
    </recommendedName>
</protein>
<keyword evidence="7" id="KW-1185">Reference proteome</keyword>
<feature type="compositionally biased region" description="Low complexity" evidence="4">
    <location>
        <begin position="670"/>
        <end position="682"/>
    </location>
</feature>
<dbReference type="InterPro" id="IPR045239">
    <property type="entry name" value="bHLH95_bHLH"/>
</dbReference>
<comment type="similarity">
    <text evidence="1">Belongs to the bHLH protein family.</text>
</comment>
<keyword evidence="3" id="KW-0804">Transcription</keyword>
<evidence type="ECO:0000256" key="2">
    <source>
        <dbReference type="ARBA" id="ARBA00023015"/>
    </source>
</evidence>
<organism evidence="6 7">
    <name type="scientific">Digitaria exilis</name>
    <dbReference type="NCBI Taxonomy" id="1010633"/>
    <lineage>
        <taxon>Eukaryota</taxon>
        <taxon>Viridiplantae</taxon>
        <taxon>Streptophyta</taxon>
        <taxon>Embryophyta</taxon>
        <taxon>Tracheophyta</taxon>
        <taxon>Spermatophyta</taxon>
        <taxon>Magnoliopsida</taxon>
        <taxon>Liliopsida</taxon>
        <taxon>Poales</taxon>
        <taxon>Poaceae</taxon>
        <taxon>PACMAD clade</taxon>
        <taxon>Panicoideae</taxon>
        <taxon>Panicodae</taxon>
        <taxon>Paniceae</taxon>
        <taxon>Anthephorinae</taxon>
        <taxon>Digitaria</taxon>
    </lineage>
</organism>
<evidence type="ECO:0000259" key="5">
    <source>
        <dbReference type="PROSITE" id="PS50888"/>
    </source>
</evidence>
<feature type="domain" description="BHLH" evidence="5">
    <location>
        <begin position="594"/>
        <end position="644"/>
    </location>
</feature>
<dbReference type="Proteomes" id="UP000636709">
    <property type="component" value="Unassembled WGS sequence"/>
</dbReference>
<dbReference type="OrthoDB" id="690068at2759"/>
<evidence type="ECO:0000313" key="7">
    <source>
        <dbReference type="Proteomes" id="UP000636709"/>
    </source>
</evidence>
<sequence length="874" mass="93160">MFANCKLSPLSCVLVATTIYDSEPSQFSLGTSSSPLPCTQCTMSQEGANQPHEVERSHGRATSAKGSTTAIVGLAIMRSTNSSTVSKLASEDNIVESKISSLAVLHANENNNVGFKIASPAPLHANEVKEKTDGSKLVSPMVLHAIEDKKDECKLSIQAIPHAGEGNSLKSKLTSPVILFAGEENNTRSKMQKPTTVHVSADKNTGVGFKHNSSAEPYAGENNIAKSHLASQVVLHASEDKDNNVRSNLTYPMPIHSDKDNTRSKVSIQVVPQVGENNNIVSKLSIQGMPHADEDKNSRSNLTMSAGLHGNKSNIIVSKIAIQEVPHAGEDSNIESKLSTATSIHASKEKKVVSNLSIQVAAHAGKDNINSRSKLSRPMMLSTSKETSTKSKLNRLAMLYADKGENSMSKVIVQALPCVGSKLARPAVLRASKDINVASKLSIHRVSHASEDNINVRSKIPGLGEENSVASKIVVPVVSYVNEGNNTGSKLAKTTVLHASKENNTVPKLTVQVVPNTGERNSAKEGKNIIAREDTNKSISAASGSDGTPSNTFKNSTLNCGDIGAHNTTTDAPTTISHGDRGSGKGKGAMVVETEDALHMWTEKERRKKIKNLYSTLHALLPQLPEKVDKPTLVGKAVTHIKSLEGTLQRLEKLKQERMRAQEVVVITDSSSNSATPASSPARHPASEPADPATREASLADMVQGLNAQEALVDKLKVAAAASVVAGAGGSSAAAAACRAPAVAAPAPEMQTWSAPNAVLSVADMDAVINLRTPRRPHMLNMLLDVLERHLIDVVSFSVSSDQSHNLISIQAHVSQNGPSILAIRSIHIYNRGLRRSDPFLQINGPAPATLLEKLRIEDRYKMAVAEMMYVVAN</sequence>
<accession>A0A835F3Z4</accession>
<evidence type="ECO:0000256" key="4">
    <source>
        <dbReference type="SAM" id="MobiDB-lite"/>
    </source>
</evidence>
<dbReference type="InterPro" id="IPR036638">
    <property type="entry name" value="HLH_DNA-bd_sf"/>
</dbReference>
<name>A0A835F3Z4_9POAL</name>